<gene>
    <name evidence="1" type="ORF">E0485_15120</name>
</gene>
<dbReference type="RefSeq" id="WP_132418893.1">
    <property type="nucleotide sequence ID" value="NZ_SKFG01000014.1"/>
</dbReference>
<keyword evidence="1" id="KW-0378">Hydrolase</keyword>
<reference evidence="1 2" key="1">
    <citation type="submission" date="2019-03" db="EMBL/GenBank/DDBJ databases">
        <authorList>
            <person name="Kim M.K.M."/>
        </authorList>
    </citation>
    <scope>NUCLEOTIDE SEQUENCE [LARGE SCALE GENOMIC DNA]</scope>
    <source>
        <strain evidence="1 2">18JY21-1</strain>
    </source>
</reference>
<keyword evidence="1" id="KW-0540">Nuclease</keyword>
<dbReference type="OrthoDB" id="962665at2"/>
<accession>A0A4R4EA95</accession>
<keyword evidence="1" id="KW-0255">Endonuclease</keyword>
<proteinExistence type="predicted"/>
<organism evidence="1 2">
    <name type="scientific">Paenibacillus albiflavus</name>
    <dbReference type="NCBI Taxonomy" id="2545760"/>
    <lineage>
        <taxon>Bacteria</taxon>
        <taxon>Bacillati</taxon>
        <taxon>Bacillota</taxon>
        <taxon>Bacilli</taxon>
        <taxon>Bacillales</taxon>
        <taxon>Paenibacillaceae</taxon>
        <taxon>Paenibacillus</taxon>
    </lineage>
</organism>
<dbReference type="EMBL" id="SKFG01000014">
    <property type="protein sequence ID" value="TCZ76167.1"/>
    <property type="molecule type" value="Genomic_DNA"/>
</dbReference>
<dbReference type="AlphaFoldDB" id="A0A4R4EA95"/>
<dbReference type="GO" id="GO:0004519">
    <property type="term" value="F:endonuclease activity"/>
    <property type="evidence" value="ECO:0007669"/>
    <property type="project" value="UniProtKB-KW"/>
</dbReference>
<evidence type="ECO:0000313" key="2">
    <source>
        <dbReference type="Proteomes" id="UP000295418"/>
    </source>
</evidence>
<dbReference type="Proteomes" id="UP000295418">
    <property type="component" value="Unassembled WGS sequence"/>
</dbReference>
<name>A0A4R4EA95_9BACL</name>
<protein>
    <submittedName>
        <fullName evidence="1">HNH endonuclease</fullName>
    </submittedName>
</protein>
<sequence length="118" mass="13800">MPSKPKRPCSIPGCRELTTERYCDGHKHLANQRYASKEYQYLYGRRWAKYSKQFIIQHPLCMCDECKQAVIPLPSEVTDHIVPHKGDITLFWDPRNHQALNKQCHDRKTAKEDGGFGR</sequence>
<keyword evidence="2" id="KW-1185">Reference proteome</keyword>
<comment type="caution">
    <text evidence="1">The sequence shown here is derived from an EMBL/GenBank/DDBJ whole genome shotgun (WGS) entry which is preliminary data.</text>
</comment>
<evidence type="ECO:0000313" key="1">
    <source>
        <dbReference type="EMBL" id="TCZ76167.1"/>
    </source>
</evidence>